<feature type="zinc finger region" description="C3H1-type" evidence="4">
    <location>
        <begin position="369"/>
        <end position="395"/>
    </location>
</feature>
<feature type="zinc finger region" description="C3H1-type" evidence="4">
    <location>
        <begin position="404"/>
        <end position="431"/>
    </location>
</feature>
<dbReference type="SUPFAM" id="SSF90229">
    <property type="entry name" value="CCCH zinc finger"/>
    <property type="match status" value="1"/>
</dbReference>
<feature type="region of interest" description="Disordered" evidence="5">
    <location>
        <begin position="56"/>
        <end position="102"/>
    </location>
</feature>
<reference evidence="7" key="1">
    <citation type="submission" date="2021-02" db="EMBL/GenBank/DDBJ databases">
        <authorList>
            <person name="Dougan E. K."/>
            <person name="Rhodes N."/>
            <person name="Thang M."/>
            <person name="Chan C."/>
        </authorList>
    </citation>
    <scope>NUCLEOTIDE SEQUENCE</scope>
</reference>
<dbReference type="Gene3D" id="4.10.1000.10">
    <property type="entry name" value="Zinc finger, CCCH-type"/>
    <property type="match status" value="1"/>
</dbReference>
<name>A0A812JPQ0_9DINO</name>
<protein>
    <recommendedName>
        <fullName evidence="6">C3H1-type domain-containing protein</fullName>
    </recommendedName>
</protein>
<dbReference type="SMART" id="SM00356">
    <property type="entry name" value="ZnF_C3H1"/>
    <property type="match status" value="2"/>
</dbReference>
<dbReference type="Proteomes" id="UP000604046">
    <property type="component" value="Unassembled WGS sequence"/>
</dbReference>
<accession>A0A812JPQ0</accession>
<feature type="domain" description="C3H1-type" evidence="6">
    <location>
        <begin position="404"/>
        <end position="431"/>
    </location>
</feature>
<evidence type="ECO:0000256" key="3">
    <source>
        <dbReference type="ARBA" id="ARBA00022833"/>
    </source>
</evidence>
<dbReference type="OrthoDB" id="411372at2759"/>
<feature type="domain" description="C3H1-type" evidence="6">
    <location>
        <begin position="369"/>
        <end position="395"/>
    </location>
</feature>
<evidence type="ECO:0000259" key="6">
    <source>
        <dbReference type="PROSITE" id="PS50103"/>
    </source>
</evidence>
<dbReference type="InterPro" id="IPR036855">
    <property type="entry name" value="Znf_CCCH_sf"/>
</dbReference>
<evidence type="ECO:0000313" key="7">
    <source>
        <dbReference type="EMBL" id="CAE7206457.1"/>
    </source>
</evidence>
<feature type="region of interest" description="Disordered" evidence="5">
    <location>
        <begin position="192"/>
        <end position="254"/>
    </location>
</feature>
<dbReference type="Pfam" id="PF00642">
    <property type="entry name" value="zf-CCCH"/>
    <property type="match status" value="1"/>
</dbReference>
<evidence type="ECO:0000313" key="8">
    <source>
        <dbReference type="Proteomes" id="UP000604046"/>
    </source>
</evidence>
<keyword evidence="1 4" id="KW-0479">Metal-binding</keyword>
<keyword evidence="8" id="KW-1185">Reference proteome</keyword>
<organism evidence="7 8">
    <name type="scientific">Symbiodinium natans</name>
    <dbReference type="NCBI Taxonomy" id="878477"/>
    <lineage>
        <taxon>Eukaryota</taxon>
        <taxon>Sar</taxon>
        <taxon>Alveolata</taxon>
        <taxon>Dinophyceae</taxon>
        <taxon>Suessiales</taxon>
        <taxon>Symbiodiniaceae</taxon>
        <taxon>Symbiodinium</taxon>
    </lineage>
</organism>
<evidence type="ECO:0000256" key="4">
    <source>
        <dbReference type="PROSITE-ProRule" id="PRU00723"/>
    </source>
</evidence>
<sequence length="452" mass="45823">AAIDSVTMSMLGGTAGGTSAPAQPKAPVLAAAPPPVTKPSLAASLDALGAACMAASAPSTMPSPPNMPSTSSASASTNGLGSASQHPGSVQFPPPAPTLPGAALVAEQPHQSDLSAAAGLPGLPGLPSLSIGGSLPSLRPALRGLTEHTPKASALLPGTCPAAGSQSEQELQARIQAMAAGKLSALEAVAGIQAPPDPGPSAPPVPMPTLPQLDSLGAATGDAQFGHSLGLPTTGSVQPSRAVAAPAPPESGESTAASQMYMLAQLAEESAQTAASAAACLNGAESQSDPSQVAAIAEAAQQAAARASWASSTLATCFPEPFPGQPPEDDWTASLRTVTFQASEAAEQAAINCRLQATDLVNKMSGQAGKSKVPCKWFLLGQCRKTICEFSHDIQDLQPRPLHKKRAEECHYFRKGQCTRGTACPFAHGPEELAEITRIVSDLKTEKRFIRR</sequence>
<comment type="caution">
    <text evidence="7">The sequence shown here is derived from an EMBL/GenBank/DDBJ whole genome shotgun (WGS) entry which is preliminary data.</text>
</comment>
<dbReference type="GO" id="GO:0008270">
    <property type="term" value="F:zinc ion binding"/>
    <property type="evidence" value="ECO:0007669"/>
    <property type="project" value="UniProtKB-KW"/>
</dbReference>
<evidence type="ECO:0000256" key="1">
    <source>
        <dbReference type="ARBA" id="ARBA00022723"/>
    </source>
</evidence>
<feature type="compositionally biased region" description="Low complexity" evidence="5">
    <location>
        <begin position="68"/>
        <end position="84"/>
    </location>
</feature>
<gene>
    <name evidence="7" type="ORF">SNAT2548_LOCUS6585</name>
</gene>
<keyword evidence="3 4" id="KW-0862">Zinc</keyword>
<dbReference type="AlphaFoldDB" id="A0A812JPQ0"/>
<proteinExistence type="predicted"/>
<dbReference type="EMBL" id="CAJNDS010000441">
    <property type="protein sequence ID" value="CAE7206457.1"/>
    <property type="molecule type" value="Genomic_DNA"/>
</dbReference>
<dbReference type="InterPro" id="IPR000571">
    <property type="entry name" value="Znf_CCCH"/>
</dbReference>
<keyword evidence="2 4" id="KW-0863">Zinc-finger</keyword>
<feature type="compositionally biased region" description="Pro residues" evidence="5">
    <location>
        <begin position="195"/>
        <end position="209"/>
    </location>
</feature>
<dbReference type="PROSITE" id="PS50103">
    <property type="entry name" value="ZF_C3H1"/>
    <property type="match status" value="2"/>
</dbReference>
<evidence type="ECO:0000256" key="5">
    <source>
        <dbReference type="SAM" id="MobiDB-lite"/>
    </source>
</evidence>
<feature type="non-terminal residue" evidence="7">
    <location>
        <position position="452"/>
    </location>
</feature>
<evidence type="ECO:0000256" key="2">
    <source>
        <dbReference type="ARBA" id="ARBA00022771"/>
    </source>
</evidence>